<reference evidence="2" key="2">
    <citation type="submission" date="2015-01" db="EMBL/GenBank/DDBJ databases">
        <title>Evolutionary Origins and Diversification of the Mycorrhizal Mutualists.</title>
        <authorList>
            <consortium name="DOE Joint Genome Institute"/>
            <consortium name="Mycorrhizal Genomics Consortium"/>
            <person name="Kohler A."/>
            <person name="Kuo A."/>
            <person name="Nagy L.G."/>
            <person name="Floudas D."/>
            <person name="Copeland A."/>
            <person name="Barry K.W."/>
            <person name="Cichocki N."/>
            <person name="Veneault-Fourrey C."/>
            <person name="LaButti K."/>
            <person name="Lindquist E.A."/>
            <person name="Lipzen A."/>
            <person name="Lundell T."/>
            <person name="Morin E."/>
            <person name="Murat C."/>
            <person name="Riley R."/>
            <person name="Ohm R."/>
            <person name="Sun H."/>
            <person name="Tunlid A."/>
            <person name="Henrissat B."/>
            <person name="Grigoriev I.V."/>
            <person name="Hibbett D.S."/>
            <person name="Martin F."/>
        </authorList>
    </citation>
    <scope>NUCLEOTIDE SEQUENCE [LARGE SCALE GENOMIC DNA]</scope>
    <source>
        <strain evidence="2">MAFF 305830</strain>
    </source>
</reference>
<name>A0A0C3AQC7_SERVB</name>
<proteinExistence type="predicted"/>
<evidence type="ECO:0000313" key="1">
    <source>
        <dbReference type="EMBL" id="KIM22264.1"/>
    </source>
</evidence>
<dbReference type="HOGENOM" id="CLU_2962364_0_0_1"/>
<protein>
    <submittedName>
        <fullName evidence="1">Uncharacterized protein</fullName>
    </submittedName>
</protein>
<organism evidence="1 2">
    <name type="scientific">Serendipita vermifera MAFF 305830</name>
    <dbReference type="NCBI Taxonomy" id="933852"/>
    <lineage>
        <taxon>Eukaryota</taxon>
        <taxon>Fungi</taxon>
        <taxon>Dikarya</taxon>
        <taxon>Basidiomycota</taxon>
        <taxon>Agaricomycotina</taxon>
        <taxon>Agaricomycetes</taxon>
        <taxon>Sebacinales</taxon>
        <taxon>Serendipitaceae</taxon>
        <taxon>Serendipita</taxon>
    </lineage>
</organism>
<reference evidence="1 2" key="1">
    <citation type="submission" date="2014-04" db="EMBL/GenBank/DDBJ databases">
        <authorList>
            <consortium name="DOE Joint Genome Institute"/>
            <person name="Kuo A."/>
            <person name="Zuccaro A."/>
            <person name="Kohler A."/>
            <person name="Nagy L.G."/>
            <person name="Floudas D."/>
            <person name="Copeland A."/>
            <person name="Barry K.W."/>
            <person name="Cichocki N."/>
            <person name="Veneault-Fourrey C."/>
            <person name="LaButti K."/>
            <person name="Lindquist E.A."/>
            <person name="Lipzen A."/>
            <person name="Lundell T."/>
            <person name="Morin E."/>
            <person name="Murat C."/>
            <person name="Sun H."/>
            <person name="Tunlid A."/>
            <person name="Henrissat B."/>
            <person name="Grigoriev I.V."/>
            <person name="Hibbett D.S."/>
            <person name="Martin F."/>
            <person name="Nordberg H.P."/>
            <person name="Cantor M.N."/>
            <person name="Hua S.X."/>
        </authorList>
    </citation>
    <scope>NUCLEOTIDE SEQUENCE [LARGE SCALE GENOMIC DNA]</scope>
    <source>
        <strain evidence="1 2">MAFF 305830</strain>
    </source>
</reference>
<dbReference type="EMBL" id="KN824360">
    <property type="protein sequence ID" value="KIM22264.1"/>
    <property type="molecule type" value="Genomic_DNA"/>
</dbReference>
<keyword evidence="2" id="KW-1185">Reference proteome</keyword>
<sequence>MIGVATALHLSSFPAYRKVINKAVLPLHSALAESAVCEYSMAGATLPQYGKDIPLSTLV</sequence>
<dbReference type="Proteomes" id="UP000054097">
    <property type="component" value="Unassembled WGS sequence"/>
</dbReference>
<accession>A0A0C3AQC7</accession>
<evidence type="ECO:0000313" key="2">
    <source>
        <dbReference type="Proteomes" id="UP000054097"/>
    </source>
</evidence>
<gene>
    <name evidence="1" type="ORF">M408DRAFT_292467</name>
</gene>
<dbReference type="AlphaFoldDB" id="A0A0C3AQC7"/>